<dbReference type="EMBL" id="CH408035">
    <property type="protein sequence ID" value="EAQ83442.1"/>
    <property type="molecule type" value="Genomic_DNA"/>
</dbReference>
<name>Q2GQA8_CHAGB</name>
<dbReference type="VEuPathDB" id="FungiDB:CHGG_09846"/>
<feature type="region of interest" description="Disordered" evidence="1">
    <location>
        <begin position="1"/>
        <end position="52"/>
    </location>
</feature>
<dbReference type="RefSeq" id="XP_001227773.1">
    <property type="nucleotide sequence ID" value="XM_001227772.1"/>
</dbReference>
<reference evidence="3" key="1">
    <citation type="journal article" date="2015" name="Genome Announc.">
        <title>Draft genome sequence of the cellulolytic fungus Chaetomium globosum.</title>
        <authorList>
            <person name="Cuomo C.A."/>
            <person name="Untereiner W.A."/>
            <person name="Ma L.-J."/>
            <person name="Grabherr M."/>
            <person name="Birren B.W."/>
        </authorList>
    </citation>
    <scope>NUCLEOTIDE SEQUENCE [LARGE SCALE GENOMIC DNA]</scope>
    <source>
        <strain evidence="3">ATCC 6205 / CBS 148.51 / DSM 1962 / NBRC 6347 / NRRL 1970</strain>
    </source>
</reference>
<evidence type="ECO:0000313" key="3">
    <source>
        <dbReference type="Proteomes" id="UP000001056"/>
    </source>
</evidence>
<organism evidence="2 3">
    <name type="scientific">Chaetomium globosum (strain ATCC 6205 / CBS 148.51 / DSM 1962 / NBRC 6347 / NRRL 1970)</name>
    <name type="common">Soil fungus</name>
    <dbReference type="NCBI Taxonomy" id="306901"/>
    <lineage>
        <taxon>Eukaryota</taxon>
        <taxon>Fungi</taxon>
        <taxon>Dikarya</taxon>
        <taxon>Ascomycota</taxon>
        <taxon>Pezizomycotina</taxon>
        <taxon>Sordariomycetes</taxon>
        <taxon>Sordariomycetidae</taxon>
        <taxon>Sordariales</taxon>
        <taxon>Chaetomiaceae</taxon>
        <taxon>Chaetomium</taxon>
    </lineage>
</organism>
<dbReference type="GeneID" id="4396467"/>
<dbReference type="Proteomes" id="UP000001056">
    <property type="component" value="Unassembled WGS sequence"/>
</dbReference>
<accession>Q2GQA8</accession>
<keyword evidence="3" id="KW-1185">Reference proteome</keyword>
<dbReference type="AlphaFoldDB" id="Q2GQA8"/>
<dbReference type="InParanoid" id="Q2GQA8"/>
<feature type="compositionally biased region" description="Basic residues" evidence="1">
    <location>
        <begin position="1"/>
        <end position="11"/>
    </location>
</feature>
<evidence type="ECO:0000313" key="2">
    <source>
        <dbReference type="EMBL" id="EAQ83442.1"/>
    </source>
</evidence>
<sequence>MASHSARRKLIGARPVRGRGGAQLRPDPISAPNTARGGSILPVGAQQQKHPQHLHGVPLGHLEDLARSVWGGTKSAHKRTNPKSGSSASVILRRRPTSLSGKGVKFIVRATIIRRIPNPNPVITPPPRCVPTVLCPDVPNEIGELQDLRPATVEGQHGHDAALVKTHIVGRKLPGSQSLVSTGREQRPQAELPRRLYLRGCNQDEGLFWPLSARLEQNPAVMPGDQDTAKSVCRSQTGECGRVRRRSLDHTESVCAGGHLKLEGRHPYLRTRQFKSRMTQNVSKPSHTARSFCPFDGKPELEAGVCWFDHVAPGRTAS</sequence>
<gene>
    <name evidence="2" type="ORF">CHGG_09846</name>
</gene>
<feature type="region of interest" description="Disordered" evidence="1">
    <location>
        <begin position="71"/>
        <end position="94"/>
    </location>
</feature>
<evidence type="ECO:0000256" key="1">
    <source>
        <dbReference type="SAM" id="MobiDB-lite"/>
    </source>
</evidence>
<protein>
    <submittedName>
        <fullName evidence="2">Uncharacterized protein</fullName>
    </submittedName>
</protein>
<proteinExistence type="predicted"/>
<dbReference type="HOGENOM" id="CLU_874364_0_0_1"/>